<dbReference type="RefSeq" id="WP_064040581.1">
    <property type="nucleotide sequence ID" value="NZ_LUUJ01000080.1"/>
</dbReference>
<evidence type="ECO:0008006" key="9">
    <source>
        <dbReference type="Google" id="ProtNLM"/>
    </source>
</evidence>
<dbReference type="EMBL" id="LUUJ01000080">
    <property type="protein sequence ID" value="OAI15692.1"/>
    <property type="molecule type" value="Genomic_DNA"/>
</dbReference>
<gene>
    <name evidence="7" type="ORF">A1507_12745</name>
</gene>
<evidence type="ECO:0000256" key="2">
    <source>
        <dbReference type="ARBA" id="ARBA00009694"/>
    </source>
</evidence>
<comment type="similarity">
    <text evidence="2">Belongs to the UPF0382 family.</text>
</comment>
<dbReference type="InterPro" id="IPR006696">
    <property type="entry name" value="DUF423"/>
</dbReference>
<keyword evidence="4 6" id="KW-1133">Transmembrane helix</keyword>
<feature type="transmembrane region" description="Helical" evidence="6">
    <location>
        <begin position="72"/>
        <end position="91"/>
    </location>
</feature>
<dbReference type="Pfam" id="PF04241">
    <property type="entry name" value="DUF423"/>
    <property type="match status" value="1"/>
</dbReference>
<dbReference type="AlphaFoldDB" id="A0A177NCZ1"/>
<evidence type="ECO:0000256" key="4">
    <source>
        <dbReference type="ARBA" id="ARBA00022989"/>
    </source>
</evidence>
<accession>A0A177NCZ1</accession>
<sequence length="119" mass="12887">MRRTFLTLAALGGFTGVALGAFGAHGLKHLLSDYQLDIYKTAVNYQMWHSLALGLVAQLPARPALRWAGRLLALGILLFSGSLYLLAIFDIKWLGMVTPLGGLAFLAAWALLAYAALRE</sequence>
<evidence type="ECO:0000313" key="8">
    <source>
        <dbReference type="Proteomes" id="UP000077857"/>
    </source>
</evidence>
<evidence type="ECO:0000256" key="5">
    <source>
        <dbReference type="ARBA" id="ARBA00023136"/>
    </source>
</evidence>
<comment type="subcellular location">
    <subcellularLocation>
        <location evidence="1">Membrane</location>
        <topology evidence="1">Multi-pass membrane protein</topology>
    </subcellularLocation>
</comment>
<reference evidence="7 8" key="1">
    <citation type="submission" date="2016-03" db="EMBL/GenBank/DDBJ databases">
        <authorList>
            <person name="Ploux O."/>
        </authorList>
    </citation>
    <scope>NUCLEOTIDE SEQUENCE [LARGE SCALE GENOMIC DNA]</scope>
    <source>
        <strain evidence="7 8">R-45378</strain>
    </source>
</reference>
<evidence type="ECO:0000256" key="3">
    <source>
        <dbReference type="ARBA" id="ARBA00022692"/>
    </source>
</evidence>
<feature type="transmembrane region" description="Helical" evidence="6">
    <location>
        <begin position="97"/>
        <end position="117"/>
    </location>
</feature>
<keyword evidence="3 6" id="KW-0812">Transmembrane</keyword>
<organism evidence="7 8">
    <name type="scientific">Methylomonas koyamae</name>
    <dbReference type="NCBI Taxonomy" id="702114"/>
    <lineage>
        <taxon>Bacteria</taxon>
        <taxon>Pseudomonadati</taxon>
        <taxon>Pseudomonadota</taxon>
        <taxon>Gammaproteobacteria</taxon>
        <taxon>Methylococcales</taxon>
        <taxon>Methylococcaceae</taxon>
        <taxon>Methylomonas</taxon>
    </lineage>
</organism>
<dbReference type="PANTHER" id="PTHR43461:SF1">
    <property type="entry name" value="TRANSMEMBRANE PROTEIN 256"/>
    <property type="match status" value="1"/>
</dbReference>
<evidence type="ECO:0000313" key="7">
    <source>
        <dbReference type="EMBL" id="OAI15692.1"/>
    </source>
</evidence>
<dbReference type="PANTHER" id="PTHR43461">
    <property type="entry name" value="TRANSMEMBRANE PROTEIN 256"/>
    <property type="match status" value="1"/>
</dbReference>
<evidence type="ECO:0000256" key="6">
    <source>
        <dbReference type="SAM" id="Phobius"/>
    </source>
</evidence>
<dbReference type="Proteomes" id="UP000077857">
    <property type="component" value="Unassembled WGS sequence"/>
</dbReference>
<proteinExistence type="inferred from homology"/>
<dbReference type="GO" id="GO:0005886">
    <property type="term" value="C:plasma membrane"/>
    <property type="evidence" value="ECO:0007669"/>
    <property type="project" value="TreeGrafter"/>
</dbReference>
<comment type="caution">
    <text evidence="7">The sequence shown here is derived from an EMBL/GenBank/DDBJ whole genome shotgun (WGS) entry which is preliminary data.</text>
</comment>
<protein>
    <recommendedName>
        <fullName evidence="9">DUF423 domain-containing protein</fullName>
    </recommendedName>
</protein>
<evidence type="ECO:0000256" key="1">
    <source>
        <dbReference type="ARBA" id="ARBA00004141"/>
    </source>
</evidence>
<name>A0A177NCZ1_9GAMM</name>
<dbReference type="OrthoDB" id="9802121at2"/>
<keyword evidence="5 6" id="KW-0472">Membrane</keyword>